<keyword evidence="1 4" id="KW-0808">Transferase</keyword>
<accession>A0A1H0YBJ7</accession>
<dbReference type="Gene3D" id="3.40.630.30">
    <property type="match status" value="1"/>
</dbReference>
<dbReference type="InterPro" id="IPR016181">
    <property type="entry name" value="Acyl_CoA_acyltransferase"/>
</dbReference>
<dbReference type="Proteomes" id="UP000182690">
    <property type="component" value="Unassembled WGS sequence"/>
</dbReference>
<dbReference type="RefSeq" id="WP_010155502.1">
    <property type="nucleotide sequence ID" value="NZ_FNKB01000001.1"/>
</dbReference>
<proteinExistence type="predicted"/>
<dbReference type="AlphaFoldDB" id="A0A1H0YBJ7"/>
<evidence type="ECO:0000259" key="3">
    <source>
        <dbReference type="PROSITE" id="PS51186"/>
    </source>
</evidence>
<dbReference type="EMBL" id="FNKB01000001">
    <property type="protein sequence ID" value="SDQ12453.1"/>
    <property type="molecule type" value="Genomic_DNA"/>
</dbReference>
<protein>
    <submittedName>
        <fullName evidence="4">Acetyltransferase (GNAT) family protein</fullName>
    </submittedName>
</protein>
<dbReference type="OrthoDB" id="9805924at2"/>
<evidence type="ECO:0000313" key="4">
    <source>
        <dbReference type="EMBL" id="SDQ12453.1"/>
    </source>
</evidence>
<dbReference type="PANTHER" id="PTHR10545">
    <property type="entry name" value="DIAMINE N-ACETYLTRANSFERASE"/>
    <property type="match status" value="1"/>
</dbReference>
<evidence type="ECO:0000313" key="5">
    <source>
        <dbReference type="Proteomes" id="UP000182690"/>
    </source>
</evidence>
<dbReference type="SUPFAM" id="SSF55729">
    <property type="entry name" value="Acyl-CoA N-acyltransferases (Nat)"/>
    <property type="match status" value="1"/>
</dbReference>
<organism evidence="4 5">
    <name type="scientific">Leucobacter chromiiresistens</name>
    <dbReference type="NCBI Taxonomy" id="1079994"/>
    <lineage>
        <taxon>Bacteria</taxon>
        <taxon>Bacillati</taxon>
        <taxon>Actinomycetota</taxon>
        <taxon>Actinomycetes</taxon>
        <taxon>Micrococcales</taxon>
        <taxon>Microbacteriaceae</taxon>
        <taxon>Leucobacter</taxon>
    </lineage>
</organism>
<dbReference type="GO" id="GO:0008080">
    <property type="term" value="F:N-acetyltransferase activity"/>
    <property type="evidence" value="ECO:0007669"/>
    <property type="project" value="TreeGrafter"/>
</dbReference>
<reference evidence="4 5" key="1">
    <citation type="submission" date="2016-10" db="EMBL/GenBank/DDBJ databases">
        <authorList>
            <person name="de Groot N.N."/>
        </authorList>
    </citation>
    <scope>NUCLEOTIDE SEQUENCE [LARGE SCALE GENOMIC DNA]</scope>
    <source>
        <strain evidence="4 5">DSM 22788</strain>
    </source>
</reference>
<dbReference type="InterPro" id="IPR051016">
    <property type="entry name" value="Diverse_Substrate_AcTransf"/>
</dbReference>
<feature type="domain" description="N-acetyltransferase" evidence="3">
    <location>
        <begin position="10"/>
        <end position="163"/>
    </location>
</feature>
<dbReference type="eggNOG" id="COG0456">
    <property type="taxonomic scope" value="Bacteria"/>
</dbReference>
<evidence type="ECO:0000256" key="1">
    <source>
        <dbReference type="ARBA" id="ARBA00022679"/>
    </source>
</evidence>
<dbReference type="PROSITE" id="PS51186">
    <property type="entry name" value="GNAT"/>
    <property type="match status" value="1"/>
</dbReference>
<dbReference type="Pfam" id="PF00583">
    <property type="entry name" value="Acetyltransf_1"/>
    <property type="match status" value="1"/>
</dbReference>
<keyword evidence="2" id="KW-0012">Acyltransferase</keyword>
<dbReference type="STRING" id="1079994.SAMN04488565_0710"/>
<dbReference type="InterPro" id="IPR000182">
    <property type="entry name" value="GNAT_dom"/>
</dbReference>
<dbReference type="CDD" id="cd04301">
    <property type="entry name" value="NAT_SF"/>
    <property type="match status" value="1"/>
</dbReference>
<gene>
    <name evidence="4" type="ORF">SAMN04488565_0710</name>
</gene>
<dbReference type="PANTHER" id="PTHR10545:SF42">
    <property type="entry name" value="ACETYLTRANSFERASE"/>
    <property type="match status" value="1"/>
</dbReference>
<sequence length="163" mass="18112">MSETERGSSVVVRGVAAEDRDAWAALYRGYRDFYGKPHDERVYTTVWGWLADPAHQTRGLIAEIDGSPVGIAHYRAYARPIMGDSGIYLDDLFTAADARGTGTGTAILHRLAEIARDEGASLVRWITDEQNTTARSLYDRVAQQTPWVTYDLRPAEQPGRPAE</sequence>
<name>A0A1H0YBJ7_9MICO</name>
<evidence type="ECO:0000256" key="2">
    <source>
        <dbReference type="ARBA" id="ARBA00023315"/>
    </source>
</evidence>